<proteinExistence type="predicted"/>
<organism evidence="1">
    <name type="scientific">marine sediment metagenome</name>
    <dbReference type="NCBI Taxonomy" id="412755"/>
    <lineage>
        <taxon>unclassified sequences</taxon>
        <taxon>metagenomes</taxon>
        <taxon>ecological metagenomes</taxon>
    </lineage>
</organism>
<gene>
    <name evidence="1" type="ORF">LCGC14_2013340</name>
</gene>
<reference evidence="1" key="1">
    <citation type="journal article" date="2015" name="Nature">
        <title>Complex archaea that bridge the gap between prokaryotes and eukaryotes.</title>
        <authorList>
            <person name="Spang A."/>
            <person name="Saw J.H."/>
            <person name="Jorgensen S.L."/>
            <person name="Zaremba-Niedzwiedzka K."/>
            <person name="Martijn J."/>
            <person name="Lind A.E."/>
            <person name="van Eijk R."/>
            <person name="Schleper C."/>
            <person name="Guy L."/>
            <person name="Ettema T.J."/>
        </authorList>
    </citation>
    <scope>NUCLEOTIDE SEQUENCE</scope>
</reference>
<evidence type="ECO:0000313" key="1">
    <source>
        <dbReference type="EMBL" id="KKL79588.1"/>
    </source>
</evidence>
<name>A0A0F9EZN0_9ZZZZ</name>
<dbReference type="EMBL" id="LAZR01023125">
    <property type="protein sequence ID" value="KKL79588.1"/>
    <property type="molecule type" value="Genomic_DNA"/>
</dbReference>
<comment type="caution">
    <text evidence="1">The sequence shown here is derived from an EMBL/GenBank/DDBJ whole genome shotgun (WGS) entry which is preliminary data.</text>
</comment>
<accession>A0A0F9EZN0</accession>
<protein>
    <submittedName>
        <fullName evidence="1">Uncharacterized protein</fullName>
    </submittedName>
</protein>
<dbReference type="AlphaFoldDB" id="A0A0F9EZN0"/>
<sequence>MSDLTARVRLPSGRMVIADLGSLTGTGHRIASARITNTKGRQVRIAGRVSTRHGYDQTLQFEVNMHGVNARSAFVTEDELFVRAA</sequence>